<protein>
    <recommendedName>
        <fullName evidence="3">Secreted protein</fullName>
    </recommendedName>
</protein>
<proteinExistence type="predicted"/>
<dbReference type="EMBL" id="BMAT01012970">
    <property type="protein sequence ID" value="GFS02939.1"/>
    <property type="molecule type" value="Genomic_DNA"/>
</dbReference>
<evidence type="ECO:0008006" key="3">
    <source>
        <dbReference type="Google" id="ProtNLM"/>
    </source>
</evidence>
<keyword evidence="2" id="KW-1185">Reference proteome</keyword>
<gene>
    <name evidence="1" type="ORF">ElyMa_006457200</name>
</gene>
<sequence length="118" mass="13007">MEYKLRGSLPLFLIAIATHLPCVVFSWSQEWSPNYVSTVPVRPLSKGRDCRLQGRPAVKGIKPKCQHWSTAPGLQRAATVSTGCQSADLSLTRQGVLTQPLACKYKHLASLDFLTLVN</sequence>
<evidence type="ECO:0000313" key="1">
    <source>
        <dbReference type="EMBL" id="GFS02939.1"/>
    </source>
</evidence>
<organism evidence="1 2">
    <name type="scientific">Elysia marginata</name>
    <dbReference type="NCBI Taxonomy" id="1093978"/>
    <lineage>
        <taxon>Eukaryota</taxon>
        <taxon>Metazoa</taxon>
        <taxon>Spiralia</taxon>
        <taxon>Lophotrochozoa</taxon>
        <taxon>Mollusca</taxon>
        <taxon>Gastropoda</taxon>
        <taxon>Heterobranchia</taxon>
        <taxon>Euthyneura</taxon>
        <taxon>Panpulmonata</taxon>
        <taxon>Sacoglossa</taxon>
        <taxon>Placobranchoidea</taxon>
        <taxon>Plakobranchidae</taxon>
        <taxon>Elysia</taxon>
    </lineage>
</organism>
<accession>A0AAV4HXJ1</accession>
<comment type="caution">
    <text evidence="1">The sequence shown here is derived from an EMBL/GenBank/DDBJ whole genome shotgun (WGS) entry which is preliminary data.</text>
</comment>
<name>A0AAV4HXJ1_9GAST</name>
<reference evidence="1 2" key="1">
    <citation type="journal article" date="2021" name="Elife">
        <title>Chloroplast acquisition without the gene transfer in kleptoplastic sea slugs, Plakobranchus ocellatus.</title>
        <authorList>
            <person name="Maeda T."/>
            <person name="Takahashi S."/>
            <person name="Yoshida T."/>
            <person name="Shimamura S."/>
            <person name="Takaki Y."/>
            <person name="Nagai Y."/>
            <person name="Toyoda A."/>
            <person name="Suzuki Y."/>
            <person name="Arimoto A."/>
            <person name="Ishii H."/>
            <person name="Satoh N."/>
            <person name="Nishiyama T."/>
            <person name="Hasebe M."/>
            <person name="Maruyama T."/>
            <person name="Minagawa J."/>
            <person name="Obokata J."/>
            <person name="Shigenobu S."/>
        </authorList>
    </citation>
    <scope>NUCLEOTIDE SEQUENCE [LARGE SCALE GENOMIC DNA]</scope>
</reference>
<dbReference type="Proteomes" id="UP000762676">
    <property type="component" value="Unassembled WGS sequence"/>
</dbReference>
<dbReference type="AlphaFoldDB" id="A0AAV4HXJ1"/>
<evidence type="ECO:0000313" key="2">
    <source>
        <dbReference type="Proteomes" id="UP000762676"/>
    </source>
</evidence>